<dbReference type="Proteomes" id="UP000301751">
    <property type="component" value="Unassembled WGS sequence"/>
</dbReference>
<dbReference type="PROSITE" id="PS51318">
    <property type="entry name" value="TAT"/>
    <property type="match status" value="1"/>
</dbReference>
<evidence type="ECO:0000256" key="8">
    <source>
        <dbReference type="ARBA" id="ARBA00022977"/>
    </source>
</evidence>
<accession>A0A480ANE2</accession>
<evidence type="ECO:0000313" key="14">
    <source>
        <dbReference type="EMBL" id="GCL61877.1"/>
    </source>
</evidence>
<proteinExistence type="inferred from homology"/>
<evidence type="ECO:0000256" key="11">
    <source>
        <dbReference type="ARBA" id="ARBA00048179"/>
    </source>
</evidence>
<comment type="catalytic activity">
    <reaction evidence="11">
        <text>N(6)-(pyridoxal phosphate)-L-lysyl-[4-amino-5-hydroxymethyl-2-methylpyrimidine phosphate synthase] + L-histidyl-[4-amino-5-hydroxymethyl-2-methylpyrimidine phosphate synthase] + 2 Fe(3+) + 4 H2O = L-lysyl-[4-amino-5-hydroxymethyl-2-methylpyrimidine phosphate synthase] + (2S)-2-amino-5-hydroxy-4-oxopentanoyl-[4-amino-5-hydroxymethyl-2-methylpyrimidine phosphate synthase] + 4-amino-2-methyl-5-(phosphooxymethyl)pyrimidine + 3-oxopropanoate + 2 Fe(2+) + 2 H(+)</text>
        <dbReference type="Rhea" id="RHEA:65756"/>
        <dbReference type="Rhea" id="RHEA-COMP:16892"/>
        <dbReference type="Rhea" id="RHEA-COMP:16893"/>
        <dbReference type="Rhea" id="RHEA-COMP:16894"/>
        <dbReference type="Rhea" id="RHEA-COMP:16895"/>
        <dbReference type="ChEBI" id="CHEBI:15377"/>
        <dbReference type="ChEBI" id="CHEBI:15378"/>
        <dbReference type="ChEBI" id="CHEBI:29033"/>
        <dbReference type="ChEBI" id="CHEBI:29034"/>
        <dbReference type="ChEBI" id="CHEBI:29969"/>
        <dbReference type="ChEBI" id="CHEBI:29979"/>
        <dbReference type="ChEBI" id="CHEBI:33190"/>
        <dbReference type="ChEBI" id="CHEBI:58354"/>
        <dbReference type="ChEBI" id="CHEBI:143915"/>
        <dbReference type="ChEBI" id="CHEBI:157692"/>
    </reaction>
    <physiologicalReaction direction="left-to-right" evidence="11">
        <dbReference type="Rhea" id="RHEA:65757"/>
    </physiologicalReaction>
</comment>
<evidence type="ECO:0000256" key="10">
    <source>
        <dbReference type="ARBA" id="ARBA00033171"/>
    </source>
</evidence>
<protein>
    <recommendedName>
        <fullName evidence="10">Thiamine pyrimidine synthase</fullName>
    </recommendedName>
</protein>
<dbReference type="GO" id="GO:0009228">
    <property type="term" value="P:thiamine biosynthetic process"/>
    <property type="evidence" value="ECO:0007669"/>
    <property type="project" value="UniProtKB-KW"/>
</dbReference>
<gene>
    <name evidence="14" type="ORF">AQPW35_09580</name>
</gene>
<sequence>MQRRVLLKLGSTAAAALAAPALCAQSATALTPIRFSLDFRVTGQTAPFFLAQAKGYYRDEGLDVAIDVGSGSVASITRVASGAYDMSLGDISALIEFNAANPGAPYLSAVYQYYNRAPFVIVGRKDRGVTTDFRSLQGKRIAAAAVESTRRAFPLVAKRLNMGAEPFTWVTTDFSQRDNVIVRGDVDGATYFHDSAVSLFQRINPSELAVLPYTSAGVDLYGNAVLASQRLIVDKPRAVAGFLRATNRAIAETLANPATAIAAVKAREPLLDEKVEAERWRITAQYVAAPDTRGHGLGDTRQLLVDLQVDQVVEAFGLKARPAAATLFNRSFLPARAEREVKA</sequence>
<dbReference type="GO" id="GO:0046872">
    <property type="term" value="F:metal ion binding"/>
    <property type="evidence" value="ECO:0007669"/>
    <property type="project" value="UniProtKB-KW"/>
</dbReference>
<dbReference type="GO" id="GO:0016740">
    <property type="term" value="F:transferase activity"/>
    <property type="evidence" value="ECO:0007669"/>
    <property type="project" value="UniProtKB-KW"/>
</dbReference>
<keyword evidence="12" id="KW-0732">Signal</keyword>
<dbReference type="RefSeq" id="WP_137731642.1">
    <property type="nucleotide sequence ID" value="NZ_BJCL01000002.1"/>
</dbReference>
<feature type="chain" id="PRO_5019745729" description="Thiamine pyrimidine synthase" evidence="12">
    <location>
        <begin position="30"/>
        <end position="343"/>
    </location>
</feature>
<keyword evidence="15" id="KW-1185">Reference proteome</keyword>
<comment type="caution">
    <text evidence="14">The sequence shown here is derived from an EMBL/GenBank/DDBJ whole genome shotgun (WGS) entry which is preliminary data.</text>
</comment>
<feature type="signal peptide" evidence="12">
    <location>
        <begin position="1"/>
        <end position="29"/>
    </location>
</feature>
<keyword evidence="9" id="KW-0408">Iron</keyword>
<comment type="similarity">
    <text evidence="3">Belongs to the NMT1/THI5 family.</text>
</comment>
<evidence type="ECO:0000256" key="6">
    <source>
        <dbReference type="ARBA" id="ARBA00022723"/>
    </source>
</evidence>
<dbReference type="OrthoDB" id="8555942at2"/>
<evidence type="ECO:0000313" key="15">
    <source>
        <dbReference type="Proteomes" id="UP000301751"/>
    </source>
</evidence>
<evidence type="ECO:0000256" key="2">
    <source>
        <dbReference type="ARBA" id="ARBA00004948"/>
    </source>
</evidence>
<evidence type="ECO:0000256" key="4">
    <source>
        <dbReference type="ARBA" id="ARBA00011738"/>
    </source>
</evidence>
<evidence type="ECO:0000256" key="3">
    <source>
        <dbReference type="ARBA" id="ARBA00009406"/>
    </source>
</evidence>
<name>A0A480ANE2_9BURK</name>
<evidence type="ECO:0000256" key="12">
    <source>
        <dbReference type="SAM" id="SignalP"/>
    </source>
</evidence>
<dbReference type="Pfam" id="PF09084">
    <property type="entry name" value="NMT1"/>
    <property type="match status" value="1"/>
</dbReference>
<keyword evidence="6" id="KW-0479">Metal-binding</keyword>
<dbReference type="PANTHER" id="PTHR31528:SF1">
    <property type="entry name" value="4-AMINO-5-HYDROXYMETHYL-2-METHYLPYRIMIDINE PHOSPHATE SYNTHASE THI11-RELATED"/>
    <property type="match status" value="1"/>
</dbReference>
<dbReference type="EMBL" id="BJCL01000002">
    <property type="protein sequence ID" value="GCL61877.1"/>
    <property type="molecule type" value="Genomic_DNA"/>
</dbReference>
<dbReference type="InterPro" id="IPR006311">
    <property type="entry name" value="TAT_signal"/>
</dbReference>
<keyword evidence="8" id="KW-0784">Thiamine biosynthesis</keyword>
<dbReference type="PANTHER" id="PTHR31528">
    <property type="entry name" value="4-AMINO-5-HYDROXYMETHYL-2-METHYLPYRIMIDINE PHOSPHATE SYNTHASE THI11-RELATED"/>
    <property type="match status" value="1"/>
</dbReference>
<keyword evidence="5" id="KW-0808">Transferase</keyword>
<comment type="function">
    <text evidence="1">Responsible for the formation of the pyrimidine heterocycle in the thiamine biosynthesis pathway. Catalyzes the formation of hydroxymethylpyrimidine phosphate (HMP-P) from histidine and pyridoxal phosphate (PLP). The protein uses PLP and the active site histidine to form HMP-P, generating an inactive enzyme. The enzyme can only undergo a single turnover, which suggests it is a suicide enzyme.</text>
</comment>
<organism evidence="14 15">
    <name type="scientific">Pseudaquabacterium pictum</name>
    <dbReference type="NCBI Taxonomy" id="2315236"/>
    <lineage>
        <taxon>Bacteria</taxon>
        <taxon>Pseudomonadati</taxon>
        <taxon>Pseudomonadota</taxon>
        <taxon>Betaproteobacteria</taxon>
        <taxon>Burkholderiales</taxon>
        <taxon>Sphaerotilaceae</taxon>
        <taxon>Pseudaquabacterium</taxon>
    </lineage>
</organism>
<feature type="domain" description="SsuA/THI5-like" evidence="13">
    <location>
        <begin position="44"/>
        <end position="260"/>
    </location>
</feature>
<evidence type="ECO:0000256" key="5">
    <source>
        <dbReference type="ARBA" id="ARBA00022679"/>
    </source>
</evidence>
<dbReference type="Gene3D" id="3.40.190.10">
    <property type="entry name" value="Periplasmic binding protein-like II"/>
    <property type="match status" value="2"/>
</dbReference>
<dbReference type="InterPro" id="IPR027939">
    <property type="entry name" value="NMT1/THI5"/>
</dbReference>
<comment type="pathway">
    <text evidence="2">Cofactor biosynthesis; thiamine diphosphate biosynthesis.</text>
</comment>
<dbReference type="SUPFAM" id="SSF53850">
    <property type="entry name" value="Periplasmic binding protein-like II"/>
    <property type="match status" value="1"/>
</dbReference>
<dbReference type="InterPro" id="IPR015168">
    <property type="entry name" value="SsuA/THI5"/>
</dbReference>
<keyword evidence="7" id="KW-0663">Pyridoxal phosphate</keyword>
<evidence type="ECO:0000259" key="13">
    <source>
        <dbReference type="Pfam" id="PF09084"/>
    </source>
</evidence>
<comment type="subunit">
    <text evidence="4">Homodimer.</text>
</comment>
<evidence type="ECO:0000256" key="9">
    <source>
        <dbReference type="ARBA" id="ARBA00023004"/>
    </source>
</evidence>
<dbReference type="AlphaFoldDB" id="A0A480ANE2"/>
<evidence type="ECO:0000256" key="1">
    <source>
        <dbReference type="ARBA" id="ARBA00003469"/>
    </source>
</evidence>
<reference evidence="15" key="1">
    <citation type="submission" date="2019-03" db="EMBL/GenBank/DDBJ databases">
        <title>Aquabacterium pictum sp.nov., the first bacteriochlorophyll a-containing freshwater bacterium in the genus Aquabacterium of the class Betaproteobacteria.</title>
        <authorList>
            <person name="Hirose S."/>
            <person name="Tank M."/>
            <person name="Hara E."/>
            <person name="Tamaki H."/>
            <person name="Takaichi S."/>
            <person name="Haruta S."/>
            <person name="Hanada S."/>
        </authorList>
    </citation>
    <scope>NUCLEOTIDE SEQUENCE [LARGE SCALE GENOMIC DNA]</scope>
    <source>
        <strain evidence="15">W35</strain>
    </source>
</reference>
<evidence type="ECO:0000256" key="7">
    <source>
        <dbReference type="ARBA" id="ARBA00022898"/>
    </source>
</evidence>